<evidence type="ECO:0000256" key="1">
    <source>
        <dbReference type="SAM" id="MobiDB-lite"/>
    </source>
</evidence>
<proteinExistence type="predicted"/>
<dbReference type="Proteomes" id="UP000076871">
    <property type="component" value="Unassembled WGS sequence"/>
</dbReference>
<organism evidence="2 3">
    <name type="scientific">Laetiporus sulphureus 93-53</name>
    <dbReference type="NCBI Taxonomy" id="1314785"/>
    <lineage>
        <taxon>Eukaryota</taxon>
        <taxon>Fungi</taxon>
        <taxon>Dikarya</taxon>
        <taxon>Basidiomycota</taxon>
        <taxon>Agaricomycotina</taxon>
        <taxon>Agaricomycetes</taxon>
        <taxon>Polyporales</taxon>
        <taxon>Laetiporus</taxon>
    </lineage>
</organism>
<dbReference type="RefSeq" id="XP_040769767.1">
    <property type="nucleotide sequence ID" value="XM_040914109.1"/>
</dbReference>
<evidence type="ECO:0000313" key="3">
    <source>
        <dbReference type="Proteomes" id="UP000076871"/>
    </source>
</evidence>
<dbReference type="InterPro" id="IPR013943">
    <property type="entry name" value="Pet127"/>
</dbReference>
<feature type="region of interest" description="Disordered" evidence="1">
    <location>
        <begin position="81"/>
        <end position="100"/>
    </location>
</feature>
<dbReference type="STRING" id="1314785.A0A165HSA6"/>
<evidence type="ECO:0000313" key="2">
    <source>
        <dbReference type="EMBL" id="KZT12119.1"/>
    </source>
</evidence>
<dbReference type="PANTHER" id="PTHR31014">
    <property type="entry name" value="MITOCHONDRIAL TRANSLATION SYSTEM COMPONENT PET127-RELATED"/>
    <property type="match status" value="1"/>
</dbReference>
<dbReference type="InParanoid" id="A0A165HSA6"/>
<dbReference type="GeneID" id="63831137"/>
<protein>
    <submittedName>
        <fullName evidence="2">Pet127-domain-containing protein</fullName>
    </submittedName>
</protein>
<dbReference type="OrthoDB" id="10249045at2759"/>
<dbReference type="GO" id="GO:0005740">
    <property type="term" value="C:mitochondrial envelope"/>
    <property type="evidence" value="ECO:0007669"/>
    <property type="project" value="TreeGrafter"/>
</dbReference>
<reference evidence="2 3" key="1">
    <citation type="journal article" date="2016" name="Mol. Biol. Evol.">
        <title>Comparative Genomics of Early-Diverging Mushroom-Forming Fungi Provides Insights into the Origins of Lignocellulose Decay Capabilities.</title>
        <authorList>
            <person name="Nagy L.G."/>
            <person name="Riley R."/>
            <person name="Tritt A."/>
            <person name="Adam C."/>
            <person name="Daum C."/>
            <person name="Floudas D."/>
            <person name="Sun H."/>
            <person name="Yadav J.S."/>
            <person name="Pangilinan J."/>
            <person name="Larsson K.H."/>
            <person name="Matsuura K."/>
            <person name="Barry K."/>
            <person name="Labutti K."/>
            <person name="Kuo R."/>
            <person name="Ohm R.A."/>
            <person name="Bhattacharya S.S."/>
            <person name="Shirouzu T."/>
            <person name="Yoshinaga Y."/>
            <person name="Martin F.M."/>
            <person name="Grigoriev I.V."/>
            <person name="Hibbett D.S."/>
        </authorList>
    </citation>
    <scope>NUCLEOTIDE SEQUENCE [LARGE SCALE GENOMIC DNA]</scope>
    <source>
        <strain evidence="2 3">93-53</strain>
    </source>
</reference>
<gene>
    <name evidence="2" type="ORF">LAESUDRAFT_808990</name>
</gene>
<accession>A0A165HSA6</accession>
<keyword evidence="3" id="KW-1185">Reference proteome</keyword>
<dbReference type="GO" id="GO:0000964">
    <property type="term" value="P:mitochondrial RNA 5'-end processing"/>
    <property type="evidence" value="ECO:0007669"/>
    <property type="project" value="TreeGrafter"/>
</dbReference>
<dbReference type="EMBL" id="KV427606">
    <property type="protein sequence ID" value="KZT12119.1"/>
    <property type="molecule type" value="Genomic_DNA"/>
</dbReference>
<feature type="region of interest" description="Disordered" evidence="1">
    <location>
        <begin position="639"/>
        <end position="661"/>
    </location>
</feature>
<dbReference type="Pfam" id="PF08634">
    <property type="entry name" value="Pet127"/>
    <property type="match status" value="1"/>
</dbReference>
<dbReference type="AlphaFoldDB" id="A0A165HSA6"/>
<dbReference type="PANTHER" id="PTHR31014:SF0">
    <property type="entry name" value="MITOCHONDRIAL TRANSLATION SYSTEM COMPONENT PET127-RELATED"/>
    <property type="match status" value="1"/>
</dbReference>
<sequence>MLRAFDVSLCALSRRSPALGLRFASWRSKKHSKKTDDTPLPADIVKAIERLIGGSTGRIAAISKHLARNRSTADILLRELQKATPKKNGGSQGTKKKKSTGNAFTEFLEKQSAASLVAKLKREEVSAESESEDDAITAPNQKTKEKLPFYMRHTEGMLSDLEGSALEDVAPLSLNTIPKLTHGLNRVLTSSGVQWLQEPRSQFYNYPTWLKSIPDVDKFAFERVEGFVTSSSDEDLLRNARGHGCSFAGSTSSLTGMLSQIYLLLSGEKPIDTSALSGSFQKEPKNFTPGQRMPVSVSLSYRDGVYATDSDAARLGKSETILSQLGILLEKFFTTPLEEFNKTLMRGTPVPLPLDHAAQKTAYRYAKYGKFMMRAQLDCHYPHLPGTGVFDIKTRAAMPIRYDLQNWRVYADYQIRTVQGARESFEKEYYDLIRSAFLKYSFQARIGNMDGVFVAYHNTAEIFGFQYIPLEEMDMRLFGHTEGARVFIKCVGLLNKIFEEIVLYFPEKSINCTWETQESGHMMHIWIEPRIWEGDDKPVMQLDVKVINYLDMEKVSGSAAVESTDRTWTVGYSITKSSLSQNEVRAKRRAAFDRQLLIYKYGLNLNERVEHSQDIDLAHIDPLANAPRIRKHSHNDFIEEEEHEEQLHSAPETPEPQEPSTMTPIATVAEEHPAIWGDIWGNYSARVTDNVTESSHSEDSQVFTDYVADEPSPAALGLHNSVNNDGNSDAATLHADREHSAIWGGIWGYMSEGFADHRDQSQSSDLADV</sequence>
<name>A0A165HSA6_9APHY</name>